<name>A0A0H2RFC9_9AGAM</name>
<organism evidence="1 2">
    <name type="scientific">Schizopora paradoxa</name>
    <dbReference type="NCBI Taxonomy" id="27342"/>
    <lineage>
        <taxon>Eukaryota</taxon>
        <taxon>Fungi</taxon>
        <taxon>Dikarya</taxon>
        <taxon>Basidiomycota</taxon>
        <taxon>Agaricomycotina</taxon>
        <taxon>Agaricomycetes</taxon>
        <taxon>Hymenochaetales</taxon>
        <taxon>Schizoporaceae</taxon>
        <taxon>Schizopora</taxon>
    </lineage>
</organism>
<evidence type="ECO:0000313" key="2">
    <source>
        <dbReference type="Proteomes" id="UP000053477"/>
    </source>
</evidence>
<dbReference type="InParanoid" id="A0A0H2RFC9"/>
<sequence length="187" mass="21536">MRTTTMFISRTTTDSNQRLRTYGDLKTENLEVWMAQRDGVCVGRMMGCTGWLDVVVDSWMEDAMVDELPDSEIISRTLDTYLVSHTCGVHANFKQQRLEGRPSSNLISYFLFLSIIRSAIPSFTRSLFGIVIFDIVHYAPTETTRFSPEFLLRTFISRVDASRDMMQSYLSDLPYLTNAPDERNFEP</sequence>
<proteinExistence type="predicted"/>
<accession>A0A0H2RFC9</accession>
<dbReference type="AlphaFoldDB" id="A0A0H2RFC9"/>
<gene>
    <name evidence="1" type="ORF">SCHPADRAFT_514777</name>
</gene>
<reference evidence="1 2" key="1">
    <citation type="submission" date="2015-04" db="EMBL/GenBank/DDBJ databases">
        <title>Complete genome sequence of Schizopora paradoxa KUC8140, a cosmopolitan wood degrader in East Asia.</title>
        <authorList>
            <consortium name="DOE Joint Genome Institute"/>
            <person name="Min B."/>
            <person name="Park H."/>
            <person name="Jang Y."/>
            <person name="Kim J.-J."/>
            <person name="Kim K.H."/>
            <person name="Pangilinan J."/>
            <person name="Lipzen A."/>
            <person name="Riley R."/>
            <person name="Grigoriev I.V."/>
            <person name="Spatafora J.W."/>
            <person name="Choi I.-G."/>
        </authorList>
    </citation>
    <scope>NUCLEOTIDE SEQUENCE [LARGE SCALE GENOMIC DNA]</scope>
    <source>
        <strain evidence="1 2">KUC8140</strain>
    </source>
</reference>
<evidence type="ECO:0000313" key="1">
    <source>
        <dbReference type="EMBL" id="KLO10494.1"/>
    </source>
</evidence>
<dbReference type="Proteomes" id="UP000053477">
    <property type="component" value="Unassembled WGS sequence"/>
</dbReference>
<keyword evidence="2" id="KW-1185">Reference proteome</keyword>
<protein>
    <submittedName>
        <fullName evidence="1">Uncharacterized protein</fullName>
    </submittedName>
</protein>
<dbReference type="EMBL" id="KQ086024">
    <property type="protein sequence ID" value="KLO10494.1"/>
    <property type="molecule type" value="Genomic_DNA"/>
</dbReference>